<dbReference type="InterPro" id="IPR029060">
    <property type="entry name" value="PIN-like_dom_sf"/>
</dbReference>
<feature type="domain" description="PIN" evidence="7">
    <location>
        <begin position="3"/>
        <end position="132"/>
    </location>
</feature>
<dbReference type="InterPro" id="IPR006226">
    <property type="entry name" value="Mtu_PIN"/>
</dbReference>
<dbReference type="NCBIfam" id="TIGR00028">
    <property type="entry name" value="Mtu_PIN_fam"/>
    <property type="match status" value="1"/>
</dbReference>
<keyword evidence="1 6" id="KW-1277">Toxin-antitoxin system</keyword>
<feature type="binding site" evidence="6">
    <location>
        <position position="108"/>
    </location>
    <ligand>
        <name>Mg(2+)</name>
        <dbReference type="ChEBI" id="CHEBI:18420"/>
    </ligand>
</feature>
<dbReference type="GO" id="GO:0016788">
    <property type="term" value="F:hydrolase activity, acting on ester bonds"/>
    <property type="evidence" value="ECO:0007669"/>
    <property type="project" value="InterPro"/>
</dbReference>
<sequence>MKLVDANVLIYAVDSTAQHHAASKRWLDAALNGSETILLPWVSTLAFIRITTNPRLLAAPLTSQQALEVVHAWLQRPNVVAPEPDAQHTRRLAELLAAVGIGGNLVNDAHLAALALQWGATVVTFDSDFGRFPSVSWESPQPAE</sequence>
<protein>
    <recommendedName>
        <fullName evidence="6">Ribonuclease VapC</fullName>
        <shortName evidence="6">RNase VapC</shortName>
        <ecNumber evidence="6">3.1.-.-</ecNumber>
    </recommendedName>
    <alternativeName>
        <fullName evidence="6">Toxin VapC</fullName>
    </alternativeName>
</protein>
<dbReference type="Proteomes" id="UP000250028">
    <property type="component" value="Unassembled WGS sequence"/>
</dbReference>
<comment type="cofactor">
    <cofactor evidence="6">
        <name>Mg(2+)</name>
        <dbReference type="ChEBI" id="CHEBI:18420"/>
    </cofactor>
</comment>
<comment type="similarity">
    <text evidence="6">Belongs to the PINc/VapC protein family.</text>
</comment>
<dbReference type="SUPFAM" id="SSF88723">
    <property type="entry name" value="PIN domain-like"/>
    <property type="match status" value="1"/>
</dbReference>
<dbReference type="OrthoDB" id="556169at2"/>
<keyword evidence="4 6" id="KW-0378">Hydrolase</keyword>
<dbReference type="GO" id="GO:0045926">
    <property type="term" value="P:negative regulation of growth"/>
    <property type="evidence" value="ECO:0007669"/>
    <property type="project" value="UniProtKB-ARBA"/>
</dbReference>
<gene>
    <name evidence="6" type="primary">vapC</name>
    <name evidence="8" type="ORF">SAMN04489750_2361</name>
</gene>
<dbReference type="EMBL" id="UESZ01000001">
    <property type="protein sequence ID" value="SSA35027.1"/>
    <property type="molecule type" value="Genomic_DNA"/>
</dbReference>
<dbReference type="InterPro" id="IPR022907">
    <property type="entry name" value="VapC_family"/>
</dbReference>
<dbReference type="GO" id="GO:0090729">
    <property type="term" value="F:toxin activity"/>
    <property type="evidence" value="ECO:0007669"/>
    <property type="project" value="UniProtKB-KW"/>
</dbReference>
<dbReference type="EC" id="3.1.-.-" evidence="6"/>
<comment type="function">
    <text evidence="6">Toxic component of a toxin-antitoxin (TA) system. An RNase.</text>
</comment>
<dbReference type="Pfam" id="PF01850">
    <property type="entry name" value="PIN"/>
    <property type="match status" value="1"/>
</dbReference>
<keyword evidence="9" id="KW-1185">Reference proteome</keyword>
<evidence type="ECO:0000313" key="9">
    <source>
        <dbReference type="Proteomes" id="UP000250028"/>
    </source>
</evidence>
<proteinExistence type="inferred from homology"/>
<evidence type="ECO:0000259" key="7">
    <source>
        <dbReference type="Pfam" id="PF01850"/>
    </source>
</evidence>
<reference evidence="9" key="1">
    <citation type="submission" date="2016-10" db="EMBL/GenBank/DDBJ databases">
        <authorList>
            <person name="Varghese N."/>
            <person name="Submissions S."/>
        </authorList>
    </citation>
    <scope>NUCLEOTIDE SEQUENCE [LARGE SCALE GENOMIC DNA]</scope>
    <source>
        <strain evidence="9">DSM 22951</strain>
    </source>
</reference>
<dbReference type="RefSeq" id="WP_109686031.1">
    <property type="nucleotide sequence ID" value="NZ_QGDN01000001.1"/>
</dbReference>
<accession>A0A2Y8ZYP5</accession>
<dbReference type="Gene3D" id="3.40.50.1010">
    <property type="entry name" value="5'-nuclease"/>
    <property type="match status" value="1"/>
</dbReference>
<evidence type="ECO:0000256" key="1">
    <source>
        <dbReference type="ARBA" id="ARBA00022649"/>
    </source>
</evidence>
<organism evidence="8 9">
    <name type="scientific">Branchiibius hedensis</name>
    <dbReference type="NCBI Taxonomy" id="672460"/>
    <lineage>
        <taxon>Bacteria</taxon>
        <taxon>Bacillati</taxon>
        <taxon>Actinomycetota</taxon>
        <taxon>Actinomycetes</taxon>
        <taxon>Micrococcales</taxon>
        <taxon>Dermacoccaceae</taxon>
        <taxon>Branchiibius</taxon>
    </lineage>
</organism>
<dbReference type="HAMAP" id="MF_00265">
    <property type="entry name" value="VapC_Nob1"/>
    <property type="match status" value="1"/>
</dbReference>
<keyword evidence="2 6" id="KW-0540">Nuclease</keyword>
<name>A0A2Y8ZYP5_9MICO</name>
<evidence type="ECO:0000256" key="5">
    <source>
        <dbReference type="ARBA" id="ARBA00022842"/>
    </source>
</evidence>
<feature type="binding site" evidence="6">
    <location>
        <position position="5"/>
    </location>
    <ligand>
        <name>Mg(2+)</name>
        <dbReference type="ChEBI" id="CHEBI:18420"/>
    </ligand>
</feature>
<evidence type="ECO:0000256" key="3">
    <source>
        <dbReference type="ARBA" id="ARBA00022723"/>
    </source>
</evidence>
<evidence type="ECO:0000256" key="2">
    <source>
        <dbReference type="ARBA" id="ARBA00022722"/>
    </source>
</evidence>
<keyword evidence="5 6" id="KW-0460">Magnesium</keyword>
<dbReference type="GO" id="GO:0000287">
    <property type="term" value="F:magnesium ion binding"/>
    <property type="evidence" value="ECO:0007669"/>
    <property type="project" value="UniProtKB-UniRule"/>
</dbReference>
<evidence type="ECO:0000256" key="4">
    <source>
        <dbReference type="ARBA" id="ARBA00022801"/>
    </source>
</evidence>
<evidence type="ECO:0000313" key="8">
    <source>
        <dbReference type="EMBL" id="SSA35027.1"/>
    </source>
</evidence>
<dbReference type="GO" id="GO:0004540">
    <property type="term" value="F:RNA nuclease activity"/>
    <property type="evidence" value="ECO:0007669"/>
    <property type="project" value="InterPro"/>
</dbReference>
<keyword evidence="6" id="KW-0800">Toxin</keyword>
<dbReference type="InterPro" id="IPR002716">
    <property type="entry name" value="PIN_dom"/>
</dbReference>
<evidence type="ECO:0000256" key="6">
    <source>
        <dbReference type="HAMAP-Rule" id="MF_00265"/>
    </source>
</evidence>
<dbReference type="AlphaFoldDB" id="A0A2Y8ZYP5"/>
<keyword evidence="3 6" id="KW-0479">Metal-binding</keyword>